<dbReference type="InterPro" id="IPR018247">
    <property type="entry name" value="EF_Hand_1_Ca_BS"/>
</dbReference>
<evidence type="ECO:0000313" key="3">
    <source>
        <dbReference type="Proteomes" id="UP000176996"/>
    </source>
</evidence>
<feature type="domain" description="Dockerin" evidence="1">
    <location>
        <begin position="46"/>
        <end position="110"/>
    </location>
</feature>
<evidence type="ECO:0000313" key="2">
    <source>
        <dbReference type="EMBL" id="OGG41286.1"/>
    </source>
</evidence>
<dbReference type="InterPro" id="IPR036439">
    <property type="entry name" value="Dockerin_dom_sf"/>
</dbReference>
<reference evidence="2 3" key="1">
    <citation type="journal article" date="2016" name="Nat. Commun.">
        <title>Thousands of microbial genomes shed light on interconnected biogeochemical processes in an aquifer system.</title>
        <authorList>
            <person name="Anantharaman K."/>
            <person name="Brown C.T."/>
            <person name="Hug L.A."/>
            <person name="Sharon I."/>
            <person name="Castelle C.J."/>
            <person name="Probst A.J."/>
            <person name="Thomas B.C."/>
            <person name="Singh A."/>
            <person name="Wilkins M.J."/>
            <person name="Karaoz U."/>
            <person name="Brodie E.L."/>
            <person name="Williams K.H."/>
            <person name="Hubbard S.S."/>
            <person name="Banfield J.F."/>
        </authorList>
    </citation>
    <scope>NUCLEOTIDE SEQUENCE [LARGE SCALE GENOMIC DNA]</scope>
</reference>
<comment type="caution">
    <text evidence="2">The sequence shown here is derived from an EMBL/GenBank/DDBJ whole genome shotgun (WGS) entry which is preliminary data.</text>
</comment>
<accession>A0A1F6BWF8</accession>
<dbReference type="CDD" id="cd14254">
    <property type="entry name" value="Dockerin_II"/>
    <property type="match status" value="1"/>
</dbReference>
<dbReference type="EMBL" id="MFKK01000013">
    <property type="protein sequence ID" value="OGG41286.1"/>
    <property type="molecule type" value="Genomic_DNA"/>
</dbReference>
<organism evidence="2 3">
    <name type="scientific">Candidatus Jorgensenbacteria bacterium RIFCSPLOWO2_01_FULL_45_25b</name>
    <dbReference type="NCBI Taxonomy" id="1798471"/>
    <lineage>
        <taxon>Bacteria</taxon>
        <taxon>Candidatus Joergenseniibacteriota</taxon>
    </lineage>
</organism>
<sequence length="474" mass="50724">MKKISFFVPVILVAGIITTIWQTNSLLQNRGQSLRGQLVSFGEPASFCLLADMNNDGSINIVDLVHVGRAFGMSVPIASKGDLNKDGTLNIVDLALMARYFGEKCADIINGPISVNKASDDHEGIVIAGEEETLGTFDFTNGGPDIVMIDTLNFQLLDSSSSISSSTTDNISLLKLYTKDKTSVGNPEGYSVEIVSGRAYAENVRFQIPASSTINLTVKGVMRTIAEGADSGDAFSLFLSGEATKEGETLREAWGSFSARGSEKVVYKTKPIVSVTSVPGARLATSIIPVMRFSITADPAGNMSWKKIQLKISTTGARMDAPMPSPLLLGPENMRIISLDTSAILSMSDAYSASSVISASLEDPIERGKTGYLTLILKTSEIVTAGSVKTYEINLPFSDINPVPGTAIANVSLYLNETKTKIGSATRDEIISNRRTDSFVWSDMSNIGHSEASKDWQNGRYVLGLPSNSIVIGN</sequence>
<evidence type="ECO:0000259" key="1">
    <source>
        <dbReference type="PROSITE" id="PS51766"/>
    </source>
</evidence>
<dbReference type="STRING" id="1798471.A3A21_03980"/>
<gene>
    <name evidence="2" type="ORF">A3A21_03980</name>
</gene>
<dbReference type="Proteomes" id="UP000176996">
    <property type="component" value="Unassembled WGS sequence"/>
</dbReference>
<protein>
    <recommendedName>
        <fullName evidence="1">Dockerin domain-containing protein</fullName>
    </recommendedName>
</protein>
<dbReference type="PROSITE" id="PS51766">
    <property type="entry name" value="DOCKERIN"/>
    <property type="match status" value="1"/>
</dbReference>
<proteinExistence type="predicted"/>
<dbReference type="AlphaFoldDB" id="A0A1F6BWF8"/>
<dbReference type="SUPFAM" id="SSF63446">
    <property type="entry name" value="Type I dockerin domain"/>
    <property type="match status" value="1"/>
</dbReference>
<dbReference type="InterPro" id="IPR016134">
    <property type="entry name" value="Dockerin_dom"/>
</dbReference>
<name>A0A1F6BWF8_9BACT</name>
<dbReference type="GO" id="GO:0000272">
    <property type="term" value="P:polysaccharide catabolic process"/>
    <property type="evidence" value="ECO:0007669"/>
    <property type="project" value="InterPro"/>
</dbReference>
<dbReference type="PROSITE" id="PS00018">
    <property type="entry name" value="EF_HAND_1"/>
    <property type="match status" value="2"/>
</dbReference>
<dbReference type="Gene3D" id="1.10.1330.10">
    <property type="entry name" value="Dockerin domain"/>
    <property type="match status" value="1"/>
</dbReference>